<dbReference type="Proteomes" id="UP000234681">
    <property type="component" value="Chromosome 18"/>
</dbReference>
<sequence length="77" mass="8574">MPQTEAKSVEMCHEELNSSRDDEFQHKERACQVARYVNVVENGKNDSPVSHWLCCMGIILHHSGKTSGGYSPGLVIT</sequence>
<proteinExistence type="predicted"/>
<protein>
    <submittedName>
        <fullName evidence="1">RCG46802</fullName>
    </submittedName>
</protein>
<evidence type="ECO:0000313" key="2">
    <source>
        <dbReference type="Proteomes" id="UP000234681"/>
    </source>
</evidence>
<dbReference type="AlphaFoldDB" id="A6IXA1"/>
<reference evidence="2" key="1">
    <citation type="submission" date="2005-09" db="EMBL/GenBank/DDBJ databases">
        <authorList>
            <person name="Mural R.J."/>
            <person name="Li P.W."/>
            <person name="Adams M.D."/>
            <person name="Amanatides P.G."/>
            <person name="Baden-Tillson H."/>
            <person name="Barnstead M."/>
            <person name="Chin S.H."/>
            <person name="Dew I."/>
            <person name="Evans C.A."/>
            <person name="Ferriera S."/>
            <person name="Flanigan M."/>
            <person name="Fosler C."/>
            <person name="Glodek A."/>
            <person name="Gu Z."/>
            <person name="Holt R.A."/>
            <person name="Jennings D."/>
            <person name="Kraft C.L."/>
            <person name="Lu F."/>
            <person name="Nguyen T."/>
            <person name="Nusskern D.R."/>
            <person name="Pfannkoch C.M."/>
            <person name="Sitter C."/>
            <person name="Sutton G.G."/>
            <person name="Venter J.C."/>
            <person name="Wang Z."/>
            <person name="Woodage T."/>
            <person name="Zheng X.H."/>
            <person name="Zhong F."/>
        </authorList>
    </citation>
    <scope>NUCLEOTIDE SEQUENCE [LARGE SCALE GENOMIC DNA]</scope>
    <source>
        <strain>BN</strain>
        <strain evidence="2">Sprague-Dawley</strain>
    </source>
</reference>
<dbReference type="EMBL" id="CH473971">
    <property type="protein sequence ID" value="EDM14532.1"/>
    <property type="molecule type" value="Genomic_DNA"/>
</dbReference>
<gene>
    <name evidence="1" type="ORF">rCG_46802</name>
</gene>
<accession>A6IXA1</accession>
<evidence type="ECO:0000313" key="1">
    <source>
        <dbReference type="EMBL" id="EDM14532.1"/>
    </source>
</evidence>
<name>A6IXA1_RAT</name>
<organism evidence="1 2">
    <name type="scientific">Rattus norvegicus</name>
    <name type="common">Rat</name>
    <dbReference type="NCBI Taxonomy" id="10116"/>
    <lineage>
        <taxon>Eukaryota</taxon>
        <taxon>Metazoa</taxon>
        <taxon>Chordata</taxon>
        <taxon>Craniata</taxon>
        <taxon>Vertebrata</taxon>
        <taxon>Euteleostomi</taxon>
        <taxon>Mammalia</taxon>
        <taxon>Eutheria</taxon>
        <taxon>Euarchontoglires</taxon>
        <taxon>Glires</taxon>
        <taxon>Rodentia</taxon>
        <taxon>Myomorpha</taxon>
        <taxon>Muroidea</taxon>
        <taxon>Muridae</taxon>
        <taxon>Murinae</taxon>
        <taxon>Rattus</taxon>
    </lineage>
</organism>